<accession>A0A9X7J0E3</accession>
<evidence type="ECO:0000313" key="2">
    <source>
        <dbReference type="Proteomes" id="UP000239430"/>
    </source>
</evidence>
<reference evidence="1 2" key="1">
    <citation type="submission" date="2018-03" db="EMBL/GenBank/DDBJ databases">
        <title>Genome sequence of Moorella stamsii DSM 26217.</title>
        <authorList>
            <person name="Poehlein A."/>
            <person name="Daniel R."/>
        </authorList>
    </citation>
    <scope>NUCLEOTIDE SEQUENCE [LARGE SCALE GENOMIC DNA]</scope>
    <source>
        <strain evidence="2">DSM 26217</strain>
    </source>
</reference>
<gene>
    <name evidence="1" type="ORF">MOST_30190</name>
</gene>
<evidence type="ECO:0000313" key="1">
    <source>
        <dbReference type="EMBL" id="PRR69597.1"/>
    </source>
</evidence>
<dbReference type="Proteomes" id="UP000239430">
    <property type="component" value="Unassembled WGS sequence"/>
</dbReference>
<organism evidence="1 2">
    <name type="scientific">Neomoorella stamsii</name>
    <dbReference type="NCBI Taxonomy" id="1266720"/>
    <lineage>
        <taxon>Bacteria</taxon>
        <taxon>Bacillati</taxon>
        <taxon>Bacillota</taxon>
        <taxon>Clostridia</taxon>
        <taxon>Neomoorellales</taxon>
        <taxon>Neomoorellaceae</taxon>
        <taxon>Neomoorella</taxon>
    </lineage>
</organism>
<name>A0A9X7J0E3_9FIRM</name>
<keyword evidence="2" id="KW-1185">Reference proteome</keyword>
<sequence length="97" mass="11107">MIGLYLNQMVTWKQVIGNNGYQPVFADPINIRVRWESRRRMVRNKQGEEVISEARVFCLEAVQPGDVLEYGGREWPVIAVSETPGLDGKLLYREVAV</sequence>
<proteinExistence type="predicted"/>
<protein>
    <submittedName>
        <fullName evidence="1">Uncharacterized protein</fullName>
    </submittedName>
</protein>
<comment type="caution">
    <text evidence="1">The sequence shown here is derived from an EMBL/GenBank/DDBJ whole genome shotgun (WGS) entry which is preliminary data.</text>
</comment>
<dbReference type="EMBL" id="PVXL01000072">
    <property type="protein sequence ID" value="PRR69597.1"/>
    <property type="molecule type" value="Genomic_DNA"/>
</dbReference>
<dbReference type="AlphaFoldDB" id="A0A9X7J0E3"/>